<feature type="transmembrane region" description="Helical" evidence="19">
    <location>
        <begin position="299"/>
        <end position="316"/>
    </location>
</feature>
<evidence type="ECO:0000256" key="15">
    <source>
        <dbReference type="ARBA" id="ARBA00080118"/>
    </source>
</evidence>
<evidence type="ECO:0000256" key="11">
    <source>
        <dbReference type="ARBA" id="ARBA00022842"/>
    </source>
</evidence>
<dbReference type="PANTHER" id="PTHR24346:SF29">
    <property type="entry name" value="SERINE_THREONINE-PROTEIN KINASE NIM1-LIKE"/>
    <property type="match status" value="1"/>
</dbReference>
<dbReference type="Pfam" id="PF00069">
    <property type="entry name" value="Pkinase"/>
    <property type="match status" value="1"/>
</dbReference>
<keyword evidence="19" id="KW-1133">Transmembrane helix</keyword>
<keyword evidence="22" id="KW-1185">Reference proteome</keyword>
<keyword evidence="7" id="KW-0479">Metal-binding</keyword>
<feature type="compositionally biased region" description="Polar residues" evidence="18">
    <location>
        <begin position="1"/>
        <end position="14"/>
    </location>
</feature>
<organism evidence="21 22">
    <name type="scientific">Onychostoma macrolepis</name>
    <dbReference type="NCBI Taxonomy" id="369639"/>
    <lineage>
        <taxon>Eukaryota</taxon>
        <taxon>Metazoa</taxon>
        <taxon>Chordata</taxon>
        <taxon>Craniata</taxon>
        <taxon>Vertebrata</taxon>
        <taxon>Euteleostomi</taxon>
        <taxon>Actinopterygii</taxon>
        <taxon>Neopterygii</taxon>
        <taxon>Teleostei</taxon>
        <taxon>Ostariophysi</taxon>
        <taxon>Cypriniformes</taxon>
        <taxon>Cyprinidae</taxon>
        <taxon>Acrossocheilinae</taxon>
        <taxon>Onychostoma</taxon>
    </lineage>
</organism>
<keyword evidence="4 17" id="KW-0723">Serine/threonine-protein kinase</keyword>
<keyword evidence="8 16" id="KW-0547">Nucleotide-binding</keyword>
<keyword evidence="19" id="KW-0472">Membrane</keyword>
<comment type="catalytic activity">
    <reaction evidence="12">
        <text>L-threonyl-[protein] + ATP = O-phospho-L-threonyl-[protein] + ADP + H(+)</text>
        <dbReference type="Rhea" id="RHEA:46608"/>
        <dbReference type="Rhea" id="RHEA-COMP:11060"/>
        <dbReference type="Rhea" id="RHEA-COMP:11605"/>
        <dbReference type="ChEBI" id="CHEBI:15378"/>
        <dbReference type="ChEBI" id="CHEBI:30013"/>
        <dbReference type="ChEBI" id="CHEBI:30616"/>
        <dbReference type="ChEBI" id="CHEBI:61977"/>
        <dbReference type="ChEBI" id="CHEBI:456216"/>
        <dbReference type="EC" id="2.7.11.1"/>
    </reaction>
</comment>
<dbReference type="FunFam" id="3.30.200.20:FF:000003">
    <property type="entry name" value="Non-specific serine/threonine protein kinase"/>
    <property type="match status" value="1"/>
</dbReference>
<feature type="region of interest" description="Disordered" evidence="18">
    <location>
        <begin position="1"/>
        <end position="20"/>
    </location>
</feature>
<evidence type="ECO:0000259" key="20">
    <source>
        <dbReference type="PROSITE" id="PS50011"/>
    </source>
</evidence>
<evidence type="ECO:0000256" key="14">
    <source>
        <dbReference type="ARBA" id="ARBA00069491"/>
    </source>
</evidence>
<evidence type="ECO:0000256" key="3">
    <source>
        <dbReference type="ARBA" id="ARBA00012513"/>
    </source>
</evidence>
<dbReference type="GO" id="GO:0035556">
    <property type="term" value="P:intracellular signal transduction"/>
    <property type="evidence" value="ECO:0007669"/>
    <property type="project" value="TreeGrafter"/>
</dbReference>
<dbReference type="Gene3D" id="1.10.510.10">
    <property type="entry name" value="Transferase(Phosphotransferase) domain 1"/>
    <property type="match status" value="1"/>
</dbReference>
<dbReference type="AlphaFoldDB" id="A0A7J6DEV1"/>
<dbReference type="Proteomes" id="UP000579812">
    <property type="component" value="Unassembled WGS sequence"/>
</dbReference>
<accession>A0A7J6DEV1</accession>
<evidence type="ECO:0000256" key="7">
    <source>
        <dbReference type="ARBA" id="ARBA00022723"/>
    </source>
</evidence>
<dbReference type="InterPro" id="IPR017441">
    <property type="entry name" value="Protein_kinase_ATP_BS"/>
</dbReference>
<dbReference type="GO" id="GO:0046872">
    <property type="term" value="F:metal ion binding"/>
    <property type="evidence" value="ECO:0007669"/>
    <property type="project" value="UniProtKB-KW"/>
</dbReference>
<dbReference type="GO" id="GO:0050321">
    <property type="term" value="F:tau-protein kinase activity"/>
    <property type="evidence" value="ECO:0007669"/>
    <property type="project" value="TreeGrafter"/>
</dbReference>
<dbReference type="GO" id="GO:0000226">
    <property type="term" value="P:microtubule cytoskeleton organization"/>
    <property type="evidence" value="ECO:0007669"/>
    <property type="project" value="TreeGrafter"/>
</dbReference>
<name>A0A7J6DEV1_9TELE</name>
<evidence type="ECO:0000256" key="6">
    <source>
        <dbReference type="ARBA" id="ARBA00022679"/>
    </source>
</evidence>
<evidence type="ECO:0000256" key="10">
    <source>
        <dbReference type="ARBA" id="ARBA00022840"/>
    </source>
</evidence>
<evidence type="ECO:0000256" key="4">
    <source>
        <dbReference type="ARBA" id="ARBA00022527"/>
    </source>
</evidence>
<sequence length="485" mass="54693">MCESLSLSDGQTDIRQTRPAPSDARRLVLMGIVAICLSYGQVSQQTMPSHHKELVPQLAWMEVNKTTENTSAQAFDRKPAIVGPEVSLKQTPFERAAYNLGHKEKLVNDLAFGKRISFYELRGEIGNGNFSQVKLGIHDMTKERVAIKIMDKLRLDKRSQRLFSSEIRCMERLSHPNIVRLYEVVETFRRLHLVMEYAPGGELYSRIATRGRLSDLESKLVFSQILSAVTHMHDNNIIHRDLKAENVFYTTTYCIKVGDFGFSAECKPTDILTTFCGSPPYAAPELFRDKGYIGPPVDIWALGVLLYFMVTATFPFNGSSLRRLRFCILRGSYTIPAFVPDLCQYVIKGALRLVPADRISLAQIMSSAWLRGTDYPLPYAPAPPTPAHLADASRTLSTEERSVKLALQELGITESHLRNNAVLDSRSPLTGIYRILLHRIQRRRSVESAGYTPLCPANTRLGRRCWSHPTTIYRKQEQSAVCAIL</sequence>
<dbReference type="InterPro" id="IPR000719">
    <property type="entry name" value="Prot_kinase_dom"/>
</dbReference>
<feature type="domain" description="Protein kinase" evidence="20">
    <location>
        <begin position="119"/>
        <end position="370"/>
    </location>
</feature>
<proteinExistence type="inferred from homology"/>
<comment type="catalytic activity">
    <reaction evidence="13">
        <text>L-seryl-[protein] + ATP = O-phospho-L-seryl-[protein] + ADP + H(+)</text>
        <dbReference type="Rhea" id="RHEA:17989"/>
        <dbReference type="Rhea" id="RHEA-COMP:9863"/>
        <dbReference type="Rhea" id="RHEA-COMP:11604"/>
        <dbReference type="ChEBI" id="CHEBI:15378"/>
        <dbReference type="ChEBI" id="CHEBI:29999"/>
        <dbReference type="ChEBI" id="CHEBI:30616"/>
        <dbReference type="ChEBI" id="CHEBI:83421"/>
        <dbReference type="ChEBI" id="CHEBI:456216"/>
        <dbReference type="EC" id="2.7.11.1"/>
    </reaction>
</comment>
<evidence type="ECO:0000256" key="8">
    <source>
        <dbReference type="ARBA" id="ARBA00022741"/>
    </source>
</evidence>
<keyword evidence="11" id="KW-0460">Magnesium</keyword>
<evidence type="ECO:0000313" key="22">
    <source>
        <dbReference type="Proteomes" id="UP000579812"/>
    </source>
</evidence>
<evidence type="ECO:0000256" key="16">
    <source>
        <dbReference type="PROSITE-ProRule" id="PRU10141"/>
    </source>
</evidence>
<keyword evidence="9" id="KW-0418">Kinase</keyword>
<dbReference type="FunFam" id="1.10.510.10:FF:000346">
    <property type="entry name" value="Serine/threonine-protein kinase NIM1"/>
    <property type="match status" value="1"/>
</dbReference>
<keyword evidence="5" id="KW-0597">Phosphoprotein</keyword>
<evidence type="ECO:0000256" key="17">
    <source>
        <dbReference type="RuleBase" id="RU000304"/>
    </source>
</evidence>
<evidence type="ECO:0000256" key="19">
    <source>
        <dbReference type="SAM" id="Phobius"/>
    </source>
</evidence>
<evidence type="ECO:0000256" key="12">
    <source>
        <dbReference type="ARBA" id="ARBA00047899"/>
    </source>
</evidence>
<dbReference type="PROSITE" id="PS50011">
    <property type="entry name" value="PROTEIN_KINASE_DOM"/>
    <property type="match status" value="1"/>
</dbReference>
<keyword evidence="6" id="KW-0808">Transferase</keyword>
<evidence type="ECO:0000256" key="13">
    <source>
        <dbReference type="ARBA" id="ARBA00048679"/>
    </source>
</evidence>
<comment type="caution">
    <text evidence="21">The sequence shown here is derived from an EMBL/GenBank/DDBJ whole genome shotgun (WGS) entry which is preliminary data.</text>
</comment>
<evidence type="ECO:0000256" key="9">
    <source>
        <dbReference type="ARBA" id="ARBA00022777"/>
    </source>
</evidence>
<dbReference type="EC" id="2.7.11.1" evidence="3"/>
<evidence type="ECO:0000256" key="1">
    <source>
        <dbReference type="ARBA" id="ARBA00001946"/>
    </source>
</evidence>
<dbReference type="SMART" id="SM00220">
    <property type="entry name" value="S_TKc"/>
    <property type="match status" value="1"/>
</dbReference>
<comment type="cofactor">
    <cofactor evidence="1">
        <name>Mg(2+)</name>
        <dbReference type="ChEBI" id="CHEBI:18420"/>
    </cofactor>
</comment>
<feature type="binding site" evidence="16">
    <location>
        <position position="148"/>
    </location>
    <ligand>
        <name>ATP</name>
        <dbReference type="ChEBI" id="CHEBI:30616"/>
    </ligand>
</feature>
<gene>
    <name evidence="21" type="ORF">G5714_002401</name>
</gene>
<protein>
    <recommendedName>
        <fullName evidence="14">Serine/threonine-protein kinase NIM1</fullName>
        <ecNumber evidence="3">2.7.11.1</ecNumber>
    </recommendedName>
    <alternativeName>
        <fullName evidence="15">NIM1 serine/threonine-protein kinase</fullName>
    </alternativeName>
</protein>
<comment type="similarity">
    <text evidence="2">Belongs to the protein kinase superfamily. CAMK Ser/Thr protein kinase family.</text>
</comment>
<dbReference type="InterPro" id="IPR011009">
    <property type="entry name" value="Kinase-like_dom_sf"/>
</dbReference>
<dbReference type="InterPro" id="IPR008271">
    <property type="entry name" value="Ser/Thr_kinase_AS"/>
</dbReference>
<evidence type="ECO:0000256" key="18">
    <source>
        <dbReference type="SAM" id="MobiDB-lite"/>
    </source>
</evidence>
<dbReference type="PROSITE" id="PS00108">
    <property type="entry name" value="PROTEIN_KINASE_ST"/>
    <property type="match status" value="1"/>
</dbReference>
<dbReference type="PROSITE" id="PS00107">
    <property type="entry name" value="PROTEIN_KINASE_ATP"/>
    <property type="match status" value="1"/>
</dbReference>
<evidence type="ECO:0000256" key="2">
    <source>
        <dbReference type="ARBA" id="ARBA00006692"/>
    </source>
</evidence>
<dbReference type="PANTHER" id="PTHR24346">
    <property type="entry name" value="MAP/MICROTUBULE AFFINITY-REGULATING KINASE"/>
    <property type="match status" value="1"/>
</dbReference>
<keyword evidence="10 16" id="KW-0067">ATP-binding</keyword>
<keyword evidence="19" id="KW-0812">Transmembrane</keyword>
<reference evidence="21 22" key="1">
    <citation type="submission" date="2020-04" db="EMBL/GenBank/DDBJ databases">
        <title>Chromosome-level genome assembly of a cyprinid fish Onychostoma macrolepis by integration of Nanopore Sequencing, Bionano and Hi-C technology.</title>
        <authorList>
            <person name="Wang D."/>
        </authorList>
    </citation>
    <scope>NUCLEOTIDE SEQUENCE [LARGE SCALE GENOMIC DNA]</scope>
    <source>
        <strain evidence="21">SWU-2019</strain>
        <tissue evidence="21">Muscle</tissue>
    </source>
</reference>
<dbReference type="GO" id="GO:0005737">
    <property type="term" value="C:cytoplasm"/>
    <property type="evidence" value="ECO:0007669"/>
    <property type="project" value="TreeGrafter"/>
</dbReference>
<dbReference type="GO" id="GO:0005524">
    <property type="term" value="F:ATP binding"/>
    <property type="evidence" value="ECO:0007669"/>
    <property type="project" value="UniProtKB-UniRule"/>
</dbReference>
<evidence type="ECO:0000313" key="21">
    <source>
        <dbReference type="EMBL" id="KAF4117848.1"/>
    </source>
</evidence>
<dbReference type="SUPFAM" id="SSF56112">
    <property type="entry name" value="Protein kinase-like (PK-like)"/>
    <property type="match status" value="1"/>
</dbReference>
<evidence type="ECO:0000256" key="5">
    <source>
        <dbReference type="ARBA" id="ARBA00022553"/>
    </source>
</evidence>
<dbReference type="EMBL" id="JAAMOB010000002">
    <property type="protein sequence ID" value="KAF4117848.1"/>
    <property type="molecule type" value="Genomic_DNA"/>
</dbReference>